<dbReference type="Pfam" id="PF00581">
    <property type="entry name" value="Rhodanese"/>
    <property type="match status" value="1"/>
</dbReference>
<dbReference type="SMART" id="SM00450">
    <property type="entry name" value="RHOD"/>
    <property type="match status" value="1"/>
</dbReference>
<reference evidence="4" key="1">
    <citation type="submission" date="2015-04" db="EMBL/GenBank/DDBJ databases">
        <authorList>
            <person name="Syromyatnikov M.Y."/>
            <person name="Popov V.N."/>
        </authorList>
    </citation>
    <scope>NUCLEOTIDE SEQUENCE</scope>
    <source>
        <strain evidence="4">MO-1</strain>
    </source>
</reference>
<dbReference type="SUPFAM" id="SSF52821">
    <property type="entry name" value="Rhodanese/Cell cycle control phosphatase"/>
    <property type="match status" value="1"/>
</dbReference>
<protein>
    <recommendedName>
        <fullName evidence="3">Rhodanese domain-containing protein</fullName>
    </recommendedName>
</protein>
<dbReference type="CDD" id="cd00158">
    <property type="entry name" value="RHOD"/>
    <property type="match status" value="1"/>
</dbReference>
<keyword evidence="2" id="KW-0732">Signal</keyword>
<organism evidence="4">
    <name type="scientific">Magnetococcus massalia (strain MO-1)</name>
    <dbReference type="NCBI Taxonomy" id="451514"/>
    <lineage>
        <taxon>Bacteria</taxon>
        <taxon>Pseudomonadati</taxon>
        <taxon>Pseudomonadota</taxon>
        <taxon>Magnetococcia</taxon>
        <taxon>Magnetococcales</taxon>
        <taxon>Magnetococcaceae</taxon>
        <taxon>Magnetococcus</taxon>
    </lineage>
</organism>
<dbReference type="EMBL" id="LO017727">
    <property type="protein sequence ID" value="CRH05781.1"/>
    <property type="molecule type" value="Genomic_DNA"/>
</dbReference>
<keyword evidence="1" id="KW-0677">Repeat</keyword>
<sequence>MGRMGKVSRSLGAVVVAASMFFSGAALAGKKPEVPASLDGVTIVGSDEVMAAFESESAFLLDCRKTADFGAGSIPGSVNCQVSSGKADLAADQVSATADRLKVECGDLMGLDKSKPVITFCNGLTCWRSPKAALAVKALGFTNVQWYRNGMNDWKKQDLPME</sequence>
<dbReference type="Gene3D" id="3.40.250.10">
    <property type="entry name" value="Rhodanese-like domain"/>
    <property type="match status" value="1"/>
</dbReference>
<evidence type="ECO:0000259" key="3">
    <source>
        <dbReference type="PROSITE" id="PS50206"/>
    </source>
</evidence>
<evidence type="ECO:0000313" key="4">
    <source>
        <dbReference type="EMBL" id="CRH05781.1"/>
    </source>
</evidence>
<feature type="chain" id="PRO_5012481483" description="Rhodanese domain-containing protein" evidence="2">
    <location>
        <begin position="29"/>
        <end position="162"/>
    </location>
</feature>
<dbReference type="PANTHER" id="PTHR43855:SF1">
    <property type="entry name" value="THIOSULFATE SULFURTRANSFERASE"/>
    <property type="match status" value="1"/>
</dbReference>
<feature type="signal peptide" evidence="2">
    <location>
        <begin position="1"/>
        <end position="28"/>
    </location>
</feature>
<evidence type="ECO:0000256" key="2">
    <source>
        <dbReference type="SAM" id="SignalP"/>
    </source>
</evidence>
<proteinExistence type="predicted"/>
<dbReference type="InterPro" id="IPR036873">
    <property type="entry name" value="Rhodanese-like_dom_sf"/>
</dbReference>
<name>A0A1S7LIV5_MAGMO</name>
<dbReference type="InterPro" id="IPR001763">
    <property type="entry name" value="Rhodanese-like_dom"/>
</dbReference>
<evidence type="ECO:0000256" key="1">
    <source>
        <dbReference type="ARBA" id="ARBA00022737"/>
    </source>
</evidence>
<dbReference type="AlphaFoldDB" id="A0A1S7LIV5"/>
<dbReference type="InterPro" id="IPR051126">
    <property type="entry name" value="Thiosulfate_sulfurtransferase"/>
</dbReference>
<gene>
    <name evidence="4" type="ORF">MAGMO_1594</name>
</gene>
<feature type="domain" description="Rhodanese" evidence="3">
    <location>
        <begin position="54"/>
        <end position="162"/>
    </location>
</feature>
<dbReference type="PROSITE" id="PS50206">
    <property type="entry name" value="RHODANESE_3"/>
    <property type="match status" value="1"/>
</dbReference>
<dbReference type="PANTHER" id="PTHR43855">
    <property type="entry name" value="THIOSULFATE SULFURTRANSFERASE"/>
    <property type="match status" value="1"/>
</dbReference>
<accession>A0A1S7LIV5</accession>